<organism evidence="2 3">
    <name type="scientific">Paractinoplanes brasiliensis</name>
    <dbReference type="NCBI Taxonomy" id="52695"/>
    <lineage>
        <taxon>Bacteria</taxon>
        <taxon>Bacillati</taxon>
        <taxon>Actinomycetota</taxon>
        <taxon>Actinomycetes</taxon>
        <taxon>Micromonosporales</taxon>
        <taxon>Micromonosporaceae</taxon>
        <taxon>Paractinoplanes</taxon>
    </lineage>
</organism>
<protein>
    <submittedName>
        <fullName evidence="2">Phosphotransferase family enzyme</fullName>
    </submittedName>
</protein>
<dbReference type="GO" id="GO:0016740">
    <property type="term" value="F:transferase activity"/>
    <property type="evidence" value="ECO:0007669"/>
    <property type="project" value="UniProtKB-KW"/>
</dbReference>
<evidence type="ECO:0000313" key="2">
    <source>
        <dbReference type="EMBL" id="TDO41482.1"/>
    </source>
</evidence>
<comment type="caution">
    <text evidence="2">The sequence shown here is derived from an EMBL/GenBank/DDBJ whole genome shotgun (WGS) entry which is preliminary data.</text>
</comment>
<reference evidence="2 3" key="1">
    <citation type="submission" date="2019-03" db="EMBL/GenBank/DDBJ databases">
        <title>Sequencing the genomes of 1000 actinobacteria strains.</title>
        <authorList>
            <person name="Klenk H.-P."/>
        </authorList>
    </citation>
    <scope>NUCLEOTIDE SEQUENCE [LARGE SCALE GENOMIC DNA]</scope>
    <source>
        <strain evidence="2 3">DSM 43805</strain>
    </source>
</reference>
<evidence type="ECO:0000259" key="1">
    <source>
        <dbReference type="Pfam" id="PF01636"/>
    </source>
</evidence>
<dbReference type="SUPFAM" id="SSF56112">
    <property type="entry name" value="Protein kinase-like (PK-like)"/>
    <property type="match status" value="1"/>
</dbReference>
<name>A0A4R6JZX1_9ACTN</name>
<dbReference type="InterPro" id="IPR002575">
    <property type="entry name" value="Aminoglycoside_PTrfase"/>
</dbReference>
<dbReference type="AlphaFoldDB" id="A0A4R6JZX1"/>
<keyword evidence="2" id="KW-0808">Transferase</keyword>
<keyword evidence="3" id="KW-1185">Reference proteome</keyword>
<dbReference type="InterPro" id="IPR011009">
    <property type="entry name" value="Kinase-like_dom_sf"/>
</dbReference>
<dbReference type="Proteomes" id="UP000294901">
    <property type="component" value="Unassembled WGS sequence"/>
</dbReference>
<dbReference type="EMBL" id="SNWR01000001">
    <property type="protein sequence ID" value="TDO41482.1"/>
    <property type="molecule type" value="Genomic_DNA"/>
</dbReference>
<proteinExistence type="predicted"/>
<feature type="domain" description="Aminoglycoside phosphotransferase" evidence="1">
    <location>
        <begin position="145"/>
        <end position="317"/>
    </location>
</feature>
<gene>
    <name evidence="2" type="ORF">C8E87_5215</name>
</gene>
<evidence type="ECO:0000313" key="3">
    <source>
        <dbReference type="Proteomes" id="UP000294901"/>
    </source>
</evidence>
<accession>A0A4R6JZX1</accession>
<sequence>MTLVVTGPDGAVLGQAEPFESAVPWWQEVGDFGRGVQVLRLLHADRPAPPGGHVTYLAQVTESFEGALHPYGESLRTHPKRAPYAEVGGPAASIAWATAVVPGTTAHQQRTWNLSAIWRLDDADGHPVAWLKQVPSFFRHEPYALRMVAAVAPHLVPELIADGEHGRMLLAHAPGEDRYGAGPELCARIAEAFHPLQAHFAADPTPLAGIPDARLAVEPFARVAEPHFATVPGLADLVEALPERLKAIAECGLPDTLVHGDLHPGNVRTDDTGRLTIMDWGDCTYGNPALDILRLTDGRTGGSAPHDETLAAWADRWKQTVPGCDPLRAAELMRPVAPLRSALIYATFLDNIEPSEWPYHAADVPERLAAAVRSIRGLSGE</sequence>
<dbReference type="Pfam" id="PF01636">
    <property type="entry name" value="APH"/>
    <property type="match status" value="1"/>
</dbReference>
<dbReference type="Gene3D" id="3.90.1200.10">
    <property type="match status" value="1"/>
</dbReference>